<evidence type="ECO:0000313" key="4">
    <source>
        <dbReference type="Proteomes" id="UP001224392"/>
    </source>
</evidence>
<keyword evidence="4" id="KW-1185">Reference proteome</keyword>
<dbReference type="InterPro" id="IPR000014">
    <property type="entry name" value="PAS"/>
</dbReference>
<dbReference type="CDD" id="cd01948">
    <property type="entry name" value="EAL"/>
    <property type="match status" value="1"/>
</dbReference>
<dbReference type="PROSITE" id="PS50887">
    <property type="entry name" value="GGDEF"/>
    <property type="match status" value="1"/>
</dbReference>
<proteinExistence type="predicted"/>
<dbReference type="NCBIfam" id="TIGR00254">
    <property type="entry name" value="GGDEF"/>
    <property type="match status" value="1"/>
</dbReference>
<reference evidence="3 4" key="1">
    <citation type="submission" date="2023-04" db="EMBL/GenBank/DDBJ databases">
        <title>Marinobulbifer ophiurae gen. nov., sp. Nov., isolate from tissue of brittle star Ophioplocus japonicus.</title>
        <authorList>
            <person name="Kawano K."/>
            <person name="Sawayama S."/>
            <person name="Nakagawa S."/>
        </authorList>
    </citation>
    <scope>NUCLEOTIDE SEQUENCE [LARGE SCALE GENOMIC DNA]</scope>
    <source>
        <strain evidence="3 4">NKW57</strain>
    </source>
</reference>
<dbReference type="PANTHER" id="PTHR33121">
    <property type="entry name" value="CYCLIC DI-GMP PHOSPHODIESTERASE PDEF"/>
    <property type="match status" value="1"/>
</dbReference>
<dbReference type="InterPro" id="IPR029787">
    <property type="entry name" value="Nucleotide_cyclase"/>
</dbReference>
<dbReference type="SMART" id="SM00052">
    <property type="entry name" value="EAL"/>
    <property type="match status" value="1"/>
</dbReference>
<dbReference type="RefSeq" id="WP_285762231.1">
    <property type="nucleotide sequence ID" value="NZ_BSYJ01000001.1"/>
</dbReference>
<dbReference type="SMART" id="SM00267">
    <property type="entry name" value="GGDEF"/>
    <property type="match status" value="1"/>
</dbReference>
<dbReference type="SMART" id="SM00091">
    <property type="entry name" value="PAS"/>
    <property type="match status" value="1"/>
</dbReference>
<dbReference type="CDD" id="cd01949">
    <property type="entry name" value="GGDEF"/>
    <property type="match status" value="1"/>
</dbReference>
<dbReference type="Gene3D" id="3.20.20.450">
    <property type="entry name" value="EAL domain"/>
    <property type="match status" value="1"/>
</dbReference>
<dbReference type="PROSITE" id="PS50883">
    <property type="entry name" value="EAL"/>
    <property type="match status" value="1"/>
</dbReference>
<dbReference type="SUPFAM" id="SSF55785">
    <property type="entry name" value="PYP-like sensor domain (PAS domain)"/>
    <property type="match status" value="1"/>
</dbReference>
<feature type="domain" description="EAL" evidence="1">
    <location>
        <begin position="307"/>
        <end position="550"/>
    </location>
</feature>
<dbReference type="InterPro" id="IPR001633">
    <property type="entry name" value="EAL_dom"/>
</dbReference>
<dbReference type="SUPFAM" id="SSF141868">
    <property type="entry name" value="EAL domain-like"/>
    <property type="match status" value="1"/>
</dbReference>
<dbReference type="Gene3D" id="3.30.70.270">
    <property type="match status" value="1"/>
</dbReference>
<accession>A0ABQ6LUE1</accession>
<dbReference type="Pfam" id="PF00563">
    <property type="entry name" value="EAL"/>
    <property type="match status" value="1"/>
</dbReference>
<dbReference type="Gene3D" id="3.30.450.20">
    <property type="entry name" value="PAS domain"/>
    <property type="match status" value="1"/>
</dbReference>
<dbReference type="InterPro" id="IPR050706">
    <property type="entry name" value="Cyclic-di-GMP_PDE-like"/>
</dbReference>
<organism evidence="3 4">
    <name type="scientific">Biformimicrobium ophioploci</name>
    <dbReference type="NCBI Taxonomy" id="3036711"/>
    <lineage>
        <taxon>Bacteria</taxon>
        <taxon>Pseudomonadati</taxon>
        <taxon>Pseudomonadota</taxon>
        <taxon>Gammaproteobacteria</taxon>
        <taxon>Cellvibrionales</taxon>
        <taxon>Microbulbiferaceae</taxon>
        <taxon>Biformimicrobium</taxon>
    </lineage>
</organism>
<dbReference type="SUPFAM" id="SSF55073">
    <property type="entry name" value="Nucleotide cyclase"/>
    <property type="match status" value="1"/>
</dbReference>
<evidence type="ECO:0000313" key="3">
    <source>
        <dbReference type="EMBL" id="GMG85700.1"/>
    </source>
</evidence>
<evidence type="ECO:0000259" key="2">
    <source>
        <dbReference type="PROSITE" id="PS50887"/>
    </source>
</evidence>
<gene>
    <name evidence="3" type="ORF">MNKW57_00210</name>
</gene>
<dbReference type="CDD" id="cd00130">
    <property type="entry name" value="PAS"/>
    <property type="match status" value="1"/>
</dbReference>
<dbReference type="EMBL" id="BSYJ01000001">
    <property type="protein sequence ID" value="GMG85700.1"/>
    <property type="molecule type" value="Genomic_DNA"/>
</dbReference>
<dbReference type="Pfam" id="PF00990">
    <property type="entry name" value="GGDEF"/>
    <property type="match status" value="1"/>
</dbReference>
<sequence length="550" mass="58624">MTAAALAALAAVTDAVLLADQGGTIYSANAAAVRLLARKESELQGRGIDDCLRIDAGDGPTAMLAALKDTSHSGGHRSPLAWQGILYIVGAECGSPGPRVEVRLLPVPEAGQPPGEASAYAVVIRNLSAGAIDESAGRDALTQLADLRGFTGRLQQLTAESGGDHHILLYIDICQLQRINDHCGQAAGDAFLVAVAQLLQKEPGGAGLAARIGGDEFALLLLDHSLAEAQAFLRALRQACNRFEFPWDGQVFGLSLSIGAVPVTPGEADGQHLLDSAREACLAARAEGRNRVKLLGLPGEQSGRRRDTDWMAELHGAMADGRLLLYRQPVVALQNDMALHHYEVLLRLQGRDGALVSPGEFLPAAERCGMMDELDRWVLERVFAFMSQRNDDDVYAINISGASLGDPRFADFALSQLTRYGVAPSRVQFEITESCAIDNLDLALVFIHRLRAAGCSFALDDFGKGVSSLAHLRQLPVDHLKIDGSFVSNLLHDDIDTAMVSTIHHLARCMGITTIAEYVESAALSDKLAGMGVDFAQGYAIARPSPLPAC</sequence>
<dbReference type="Proteomes" id="UP001224392">
    <property type="component" value="Unassembled WGS sequence"/>
</dbReference>
<dbReference type="PANTHER" id="PTHR33121:SF23">
    <property type="entry name" value="CYCLIC DI-GMP PHOSPHODIESTERASE PDEB"/>
    <property type="match status" value="1"/>
</dbReference>
<evidence type="ECO:0000259" key="1">
    <source>
        <dbReference type="PROSITE" id="PS50883"/>
    </source>
</evidence>
<dbReference type="InterPro" id="IPR043128">
    <property type="entry name" value="Rev_trsase/Diguanyl_cyclase"/>
</dbReference>
<dbReference type="InterPro" id="IPR035965">
    <property type="entry name" value="PAS-like_dom_sf"/>
</dbReference>
<name>A0ABQ6LUE1_9GAMM</name>
<protein>
    <submittedName>
        <fullName evidence="3">Uncharacterized protein</fullName>
    </submittedName>
</protein>
<comment type="caution">
    <text evidence="3">The sequence shown here is derived from an EMBL/GenBank/DDBJ whole genome shotgun (WGS) entry which is preliminary data.</text>
</comment>
<dbReference type="InterPro" id="IPR000160">
    <property type="entry name" value="GGDEF_dom"/>
</dbReference>
<dbReference type="InterPro" id="IPR035919">
    <property type="entry name" value="EAL_sf"/>
</dbReference>
<feature type="domain" description="GGDEF" evidence="2">
    <location>
        <begin position="164"/>
        <end position="297"/>
    </location>
</feature>